<gene>
    <name evidence="2" type="ORF">CINCED_3A011792</name>
</gene>
<dbReference type="AlphaFoldDB" id="A0A5E4NLS5"/>
<feature type="domain" description="Reverse transcriptase" evidence="1">
    <location>
        <begin position="1"/>
        <end position="87"/>
    </location>
</feature>
<dbReference type="Proteomes" id="UP000325440">
    <property type="component" value="Unassembled WGS sequence"/>
</dbReference>
<dbReference type="InterPro" id="IPR000477">
    <property type="entry name" value="RT_dom"/>
</dbReference>
<evidence type="ECO:0000313" key="2">
    <source>
        <dbReference type="EMBL" id="VVC44172.1"/>
    </source>
</evidence>
<sequence>MNITPQERVKFQLLAYADDLVIIKKSQDGLRSLSYQLENVVLKVGLNINEDKMKYMVAGRRDTMRISPTPNDKLSDEWRINYELRTLFHKTNILKMVRKKRLKWAEHAWRSQNSLLRIVLEENLTGKRSLGRSCLRWKNVVRNVVEALERSYTLAWRTQASDIDNWRQGCLSG</sequence>
<name>A0A5E4NLS5_9HEMI</name>
<keyword evidence="3" id="KW-1185">Reference proteome</keyword>
<dbReference type="EMBL" id="CABPRJ010002376">
    <property type="protein sequence ID" value="VVC44172.1"/>
    <property type="molecule type" value="Genomic_DNA"/>
</dbReference>
<dbReference type="GO" id="GO:0003964">
    <property type="term" value="F:RNA-directed DNA polymerase activity"/>
    <property type="evidence" value="ECO:0007669"/>
    <property type="project" value="UniProtKB-KW"/>
</dbReference>
<accession>A0A5E4NLS5</accession>
<evidence type="ECO:0000259" key="1">
    <source>
        <dbReference type="PROSITE" id="PS50878"/>
    </source>
</evidence>
<keyword evidence="2" id="KW-0808">Transferase</keyword>
<proteinExistence type="predicted"/>
<organism evidence="2 3">
    <name type="scientific">Cinara cedri</name>
    <dbReference type="NCBI Taxonomy" id="506608"/>
    <lineage>
        <taxon>Eukaryota</taxon>
        <taxon>Metazoa</taxon>
        <taxon>Ecdysozoa</taxon>
        <taxon>Arthropoda</taxon>
        <taxon>Hexapoda</taxon>
        <taxon>Insecta</taxon>
        <taxon>Pterygota</taxon>
        <taxon>Neoptera</taxon>
        <taxon>Paraneoptera</taxon>
        <taxon>Hemiptera</taxon>
        <taxon>Sternorrhyncha</taxon>
        <taxon>Aphidomorpha</taxon>
        <taxon>Aphidoidea</taxon>
        <taxon>Aphididae</taxon>
        <taxon>Lachninae</taxon>
        <taxon>Cinara</taxon>
    </lineage>
</organism>
<dbReference type="PROSITE" id="PS50878">
    <property type="entry name" value="RT_POL"/>
    <property type="match status" value="1"/>
</dbReference>
<protein>
    <submittedName>
        <fullName evidence="2">Reverse transcriptase domain</fullName>
    </submittedName>
</protein>
<evidence type="ECO:0000313" key="3">
    <source>
        <dbReference type="Proteomes" id="UP000325440"/>
    </source>
</evidence>
<keyword evidence="2" id="KW-0695">RNA-directed DNA polymerase</keyword>
<dbReference type="OrthoDB" id="6765055at2759"/>
<keyword evidence="2" id="KW-0548">Nucleotidyltransferase</keyword>
<reference evidence="2 3" key="1">
    <citation type="submission" date="2019-08" db="EMBL/GenBank/DDBJ databases">
        <authorList>
            <person name="Alioto T."/>
            <person name="Alioto T."/>
            <person name="Gomez Garrido J."/>
        </authorList>
    </citation>
    <scope>NUCLEOTIDE SEQUENCE [LARGE SCALE GENOMIC DNA]</scope>
</reference>